<evidence type="ECO:0000313" key="1">
    <source>
        <dbReference type="EMBL" id="NMM44862.1"/>
    </source>
</evidence>
<dbReference type="AlphaFoldDB" id="A0A7Y0E099"/>
<sequence>MHFRLTYAGQLLASRNDKTQSKRSLHKHDIRKSFHKQLKCLWSEHPVLSRGHTSAPVIGSTSMKSEIDSLGFRWKPIVTEKNGLICALDILLLRHGAPGRTIQDIDNRVKTIFDALCMPRSPEALGAALPEGPRTPDADESPFYVLLEDDSLITHLSVTSDILLEPVEGVPADQSARLVISVTVRPYNVTQDNLDFS</sequence>
<dbReference type="Proteomes" id="UP000539372">
    <property type="component" value="Unassembled WGS sequence"/>
</dbReference>
<dbReference type="RefSeq" id="WP_169625251.1">
    <property type="nucleotide sequence ID" value="NZ_JABBNT010000003.1"/>
</dbReference>
<dbReference type="EMBL" id="JABBNT010000003">
    <property type="protein sequence ID" value="NMM44862.1"/>
    <property type="molecule type" value="Genomic_DNA"/>
</dbReference>
<comment type="caution">
    <text evidence="1">The sequence shown here is derived from an EMBL/GenBank/DDBJ whole genome shotgun (WGS) entry which is preliminary data.</text>
</comment>
<gene>
    <name evidence="1" type="ORF">HH303_10270</name>
</gene>
<evidence type="ECO:0000313" key="2">
    <source>
        <dbReference type="Proteomes" id="UP000539372"/>
    </source>
</evidence>
<reference evidence="1 2" key="1">
    <citation type="submission" date="2020-04" db="EMBL/GenBank/DDBJ databases">
        <title>Rhodospirillaceae bacterium KN72 isolated from deep sea.</title>
        <authorList>
            <person name="Zhang D.-C."/>
        </authorList>
    </citation>
    <scope>NUCLEOTIDE SEQUENCE [LARGE SCALE GENOMIC DNA]</scope>
    <source>
        <strain evidence="1 2">KN72</strain>
    </source>
</reference>
<protein>
    <submittedName>
        <fullName evidence="1">Uncharacterized protein</fullName>
    </submittedName>
</protein>
<proteinExistence type="predicted"/>
<name>A0A7Y0E099_9PROT</name>
<organism evidence="1 2">
    <name type="scientific">Pacificispira spongiicola</name>
    <dbReference type="NCBI Taxonomy" id="2729598"/>
    <lineage>
        <taxon>Bacteria</taxon>
        <taxon>Pseudomonadati</taxon>
        <taxon>Pseudomonadota</taxon>
        <taxon>Alphaproteobacteria</taxon>
        <taxon>Rhodospirillales</taxon>
        <taxon>Rhodospirillaceae</taxon>
        <taxon>Pacificispira</taxon>
    </lineage>
</organism>
<keyword evidence="2" id="KW-1185">Reference proteome</keyword>
<accession>A0A7Y0E099</accession>